<evidence type="ECO:0000313" key="3">
    <source>
        <dbReference type="Proteomes" id="UP000008392"/>
    </source>
</evidence>
<dbReference type="eggNOG" id="ENOG5032ZDU">
    <property type="taxonomic scope" value="Bacteria"/>
</dbReference>
<keyword evidence="3" id="KW-1185">Reference proteome</keyword>
<gene>
    <name evidence="2" type="primary">psiF</name>
    <name evidence="2" type="ordered locus">CFU_3289</name>
</gene>
<dbReference type="AlphaFoldDB" id="G0AD08"/>
<dbReference type="EMBL" id="CP002745">
    <property type="protein sequence ID" value="AEK63113.1"/>
    <property type="molecule type" value="Genomic_DNA"/>
</dbReference>
<protein>
    <submittedName>
        <fullName evidence="2">Phosphate starvation-inducible protein, PsiF</fullName>
    </submittedName>
</protein>
<name>G0AD08_COLFT</name>
<dbReference type="InterPro" id="IPR011690">
    <property type="entry name" value="P_starv_induced_PsiF"/>
</dbReference>
<dbReference type="STRING" id="1005048.CFU_3289"/>
<organism evidence="2 3">
    <name type="scientific">Collimonas fungivorans (strain Ter331)</name>
    <dbReference type="NCBI Taxonomy" id="1005048"/>
    <lineage>
        <taxon>Bacteria</taxon>
        <taxon>Pseudomonadati</taxon>
        <taxon>Pseudomonadota</taxon>
        <taxon>Betaproteobacteria</taxon>
        <taxon>Burkholderiales</taxon>
        <taxon>Oxalobacteraceae</taxon>
        <taxon>Collimonas</taxon>
    </lineage>
</organism>
<evidence type="ECO:0000313" key="2">
    <source>
        <dbReference type="EMBL" id="AEK63113.1"/>
    </source>
</evidence>
<dbReference type="Pfam" id="PF07769">
    <property type="entry name" value="PsiF_repeat"/>
    <property type="match status" value="2"/>
</dbReference>
<reference evidence="2 3" key="4">
    <citation type="journal article" date="2010" name="Environ. Microbiol.">
        <title>The bacterial genus Collimonas: mycophagy, weathering and other adaptive solutions to life in oligotrophic soil environments.</title>
        <authorList>
            <person name="Leveau J.H."/>
            <person name="Uroz S."/>
            <person name="de Boer W."/>
        </authorList>
    </citation>
    <scope>NUCLEOTIDE SEQUENCE [LARGE SCALE GENOMIC DNA]</scope>
    <source>
        <strain evidence="2 3">Ter331</strain>
    </source>
</reference>
<dbReference type="KEGG" id="cfu:CFU_3289"/>
<reference evidence="2 3" key="3">
    <citation type="journal article" date="2008" name="FEMS Microbiol. Ecol.">
        <title>Identification and characterization of genes underlying chitinolysis in Collimonas fungivorans Ter331.</title>
        <authorList>
            <person name="Fritsche K."/>
            <person name="de Boer W."/>
            <person name="Gerards S."/>
            <person name="van den Berg M."/>
            <person name="van Veen J.A."/>
            <person name="Leveau J.H."/>
        </authorList>
    </citation>
    <scope>NUCLEOTIDE SEQUENCE [LARGE SCALE GENOMIC DNA]</scope>
    <source>
        <strain evidence="2 3">Ter331</strain>
    </source>
</reference>
<feature type="region of interest" description="Disordered" evidence="1">
    <location>
        <begin position="110"/>
        <end position="134"/>
    </location>
</feature>
<evidence type="ECO:0000256" key="1">
    <source>
        <dbReference type="SAM" id="MobiDB-lite"/>
    </source>
</evidence>
<accession>G0AD08</accession>
<reference evidence="2 3" key="1">
    <citation type="journal article" date="2004" name="Environ. Microbiol.">
        <title>Phylogeny-function analysis of (meta)genomic libraries: screening for expression of ribosomal RNA genes by large-insert library fluorescent in situ hybridization (LIL-FISH).</title>
        <authorList>
            <person name="Leveau J.H."/>
            <person name="Gerards S."/>
            <person name="de Boer W."/>
            <person name="van Veen J.A."/>
        </authorList>
    </citation>
    <scope>NUCLEOTIDE SEQUENCE [LARGE SCALE GENOMIC DNA]</scope>
    <source>
        <strain evidence="2 3">Ter331</strain>
    </source>
</reference>
<proteinExistence type="predicted"/>
<reference evidence="2 3" key="2">
    <citation type="journal article" date="2006" name="J. Microbiol. Methods">
        <title>Genomic flank-sequencing of plasposon insertion sites for rapid identification of functional genes.</title>
        <authorList>
            <person name="Leveau J.H."/>
            <person name="Gerards S."/>
            <person name="Fritsche K."/>
            <person name="Zondag G."/>
            <person name="van Veen J.A."/>
        </authorList>
    </citation>
    <scope>NUCLEOTIDE SEQUENCE [LARGE SCALE GENOMIC DNA]</scope>
    <source>
        <strain evidence="2 3">Ter331</strain>
    </source>
</reference>
<dbReference type="HOGENOM" id="CLU_129289_2_0_4"/>
<reference evidence="2 3" key="5">
    <citation type="journal article" date="2011" name="ISME J.">
        <title>Dual transcriptional profiling of a bacterial/fungal confrontation: Collimonas fungivorans versus Aspergillus niger.</title>
        <authorList>
            <person name="Mela F."/>
            <person name="Fritsche K."/>
            <person name="de Boer W."/>
            <person name="van Veen J.A."/>
            <person name="de Graaff L.H."/>
            <person name="van den Berg M."/>
            <person name="Leveau J.H."/>
        </authorList>
    </citation>
    <scope>NUCLEOTIDE SEQUENCE [LARGE SCALE GENOMIC DNA]</scope>
    <source>
        <strain evidence="2 3">Ter331</strain>
    </source>
</reference>
<reference evidence="3" key="6">
    <citation type="submission" date="2011-05" db="EMBL/GenBank/DDBJ databases">
        <title>Complete sequence of Collimonas fungivorans Ter331.</title>
        <authorList>
            <person name="Leveau J.H."/>
        </authorList>
    </citation>
    <scope>NUCLEOTIDE SEQUENCE [LARGE SCALE GENOMIC DNA]</scope>
    <source>
        <strain evidence="3">Ter331</strain>
    </source>
</reference>
<dbReference type="Proteomes" id="UP000008392">
    <property type="component" value="Chromosome"/>
</dbReference>
<sequence>MNITRFCLDKWLHMPSPHKHIANILAADNFRAVMQQAASTQNNAVTLTVETEKIMKKLTGLALLACCFIFNPVFAANSQQSKMATCNKDATGKAGDDRKAFMKDCLSKKPEAAAPATQQEKMKSCNVDATGKKGDDRKAFMKQCLSKPKA</sequence>